<keyword evidence="1" id="KW-0238">DNA-binding</keyword>
<dbReference type="Proteomes" id="UP000246050">
    <property type="component" value="Unassembled WGS sequence"/>
</dbReference>
<feature type="region of interest" description="Disordered" evidence="2">
    <location>
        <begin position="439"/>
        <end position="471"/>
    </location>
</feature>
<accession>A0A317DFD0</accession>
<evidence type="ECO:0000259" key="3">
    <source>
        <dbReference type="Pfam" id="PF07282"/>
    </source>
</evidence>
<protein>
    <recommendedName>
        <fullName evidence="3">Cas12f1-like TNB domain-containing protein</fullName>
    </recommendedName>
</protein>
<gene>
    <name evidence="4" type="ORF">DKT69_20645</name>
</gene>
<evidence type="ECO:0000313" key="4">
    <source>
        <dbReference type="EMBL" id="PWR13489.1"/>
    </source>
</evidence>
<name>A0A317DFD0_9ACTN</name>
<evidence type="ECO:0000256" key="2">
    <source>
        <dbReference type="SAM" id="MobiDB-lite"/>
    </source>
</evidence>
<feature type="domain" description="Cas12f1-like TNB" evidence="3">
    <location>
        <begin position="357"/>
        <end position="414"/>
    </location>
</feature>
<proteinExistence type="predicted"/>
<dbReference type="Pfam" id="PF07282">
    <property type="entry name" value="Cas12f1-like_TNB"/>
    <property type="match status" value="1"/>
</dbReference>
<dbReference type="GO" id="GO:0003677">
    <property type="term" value="F:DNA binding"/>
    <property type="evidence" value="ECO:0007669"/>
    <property type="project" value="UniProtKB-KW"/>
</dbReference>
<dbReference type="NCBIfam" id="NF040570">
    <property type="entry name" value="guided_TnpB"/>
    <property type="match status" value="1"/>
</dbReference>
<sequence length="471" mass="52676">MTVTRIAYSDRLNAGKYTALVEQASRLGRVRSLVWQRYGSIAGVGSGLTDRQVRDRWLADGTHVQFGVLANAWKETVRDAMADVAANLASAKVEVRRAITRRTTDPVERKRMFTALKADRWAVDPFLARQMRKHWKRGRNRTHDQIVVRADQHNTVTDARGRLWLAVPGLQRRKMVKIPLSSTVAPTGTLRLMLRGGRVEVHYQIDASQMRSSLRPCGDRTVGVDKGYTEALTDSDGGRHGGRLGQLLSSESDRLKERNRRRAKLRSIANTAARRGDHAKAHRIRANNLGTVKRERQAARHRARVRTEIFTAVHRAVDKAATVVAGDLTKRFAGRRTLGRNVNRRLAAWAKGVTAEALTNVSERRGSALVHVNAAYTSQACHRCGRLGRRSGDRFHCTACGVVWQADVNAAINILQRAGDPDIALHTPHHKVKQILQDRTDRHRTRLPVQDSSPATAERRANNPNRSAMSN</sequence>
<dbReference type="RefSeq" id="WP_109803168.1">
    <property type="nucleotide sequence ID" value="NZ_QGKS01000262.1"/>
</dbReference>
<dbReference type="EMBL" id="QGKS01000262">
    <property type="protein sequence ID" value="PWR13489.1"/>
    <property type="molecule type" value="Genomic_DNA"/>
</dbReference>
<feature type="compositionally biased region" description="Polar residues" evidence="2">
    <location>
        <begin position="462"/>
        <end position="471"/>
    </location>
</feature>
<reference evidence="4 5" key="1">
    <citation type="submission" date="2018-05" db="EMBL/GenBank/DDBJ databases">
        <title>Micromonosporas from Atacama Desert.</title>
        <authorList>
            <person name="Carro L."/>
            <person name="Golinska P."/>
            <person name="Klenk H.-P."/>
            <person name="Goodfellow M."/>
        </authorList>
    </citation>
    <scope>NUCLEOTIDE SEQUENCE [LARGE SCALE GENOMIC DNA]</scope>
    <source>
        <strain evidence="4 5">4G51</strain>
    </source>
</reference>
<evidence type="ECO:0000313" key="5">
    <source>
        <dbReference type="Proteomes" id="UP000246050"/>
    </source>
</evidence>
<dbReference type="AlphaFoldDB" id="A0A317DFD0"/>
<evidence type="ECO:0000256" key="1">
    <source>
        <dbReference type="ARBA" id="ARBA00023125"/>
    </source>
</evidence>
<dbReference type="InterPro" id="IPR010095">
    <property type="entry name" value="Cas12f1-like_TNB"/>
</dbReference>
<comment type="caution">
    <text evidence="4">The sequence shown here is derived from an EMBL/GenBank/DDBJ whole genome shotgun (WGS) entry which is preliminary data.</text>
</comment>
<dbReference type="OrthoDB" id="501880at2"/>
<organism evidence="4 5">
    <name type="scientific">Micromonospora sicca</name>
    <dbReference type="NCBI Taxonomy" id="2202420"/>
    <lineage>
        <taxon>Bacteria</taxon>
        <taxon>Bacillati</taxon>
        <taxon>Actinomycetota</taxon>
        <taxon>Actinomycetes</taxon>
        <taxon>Micromonosporales</taxon>
        <taxon>Micromonosporaceae</taxon>
        <taxon>Micromonospora</taxon>
    </lineage>
</organism>
<feature type="region of interest" description="Disordered" evidence="2">
    <location>
        <begin position="229"/>
        <end position="282"/>
    </location>
</feature>